<reference evidence="2" key="1">
    <citation type="submission" date="2019-08" db="EMBL/GenBank/DDBJ databases">
        <title>Limnoglobus roseus gen. nov., sp. nov., a novel freshwater planctomycete with a giant genome from the family Gemmataceae.</title>
        <authorList>
            <person name="Kulichevskaya I.S."/>
            <person name="Naumoff D.G."/>
            <person name="Miroshnikov K."/>
            <person name="Ivanova A."/>
            <person name="Philippov D.A."/>
            <person name="Hakobyan A."/>
            <person name="Rijpstra I.C."/>
            <person name="Sinninghe Damste J.S."/>
            <person name="Liesack W."/>
            <person name="Dedysh S.N."/>
        </authorList>
    </citation>
    <scope>NUCLEOTIDE SEQUENCE [LARGE SCALE GENOMIC DNA]</scope>
    <source>
        <strain evidence="2">PX52</strain>
    </source>
</reference>
<keyword evidence="2" id="KW-1185">Reference proteome</keyword>
<dbReference type="AlphaFoldDB" id="A0A5C1AFK5"/>
<proteinExistence type="predicted"/>
<gene>
    <name evidence="1" type="ORF">PX52LOC_03725</name>
</gene>
<evidence type="ECO:0000313" key="1">
    <source>
        <dbReference type="EMBL" id="QEL16756.1"/>
    </source>
</evidence>
<organism evidence="1 2">
    <name type="scientific">Limnoglobus roseus</name>
    <dbReference type="NCBI Taxonomy" id="2598579"/>
    <lineage>
        <taxon>Bacteria</taxon>
        <taxon>Pseudomonadati</taxon>
        <taxon>Planctomycetota</taxon>
        <taxon>Planctomycetia</taxon>
        <taxon>Gemmatales</taxon>
        <taxon>Gemmataceae</taxon>
        <taxon>Limnoglobus</taxon>
    </lineage>
</organism>
<name>A0A5C1AFK5_9BACT</name>
<protein>
    <submittedName>
        <fullName evidence="1">Uncharacterized protein</fullName>
    </submittedName>
</protein>
<dbReference type="Proteomes" id="UP000324974">
    <property type="component" value="Chromosome"/>
</dbReference>
<evidence type="ECO:0000313" key="2">
    <source>
        <dbReference type="Proteomes" id="UP000324974"/>
    </source>
</evidence>
<sequence length="118" mass="13287">MICILEAGEPLPTTRMYPMITVVIPPAIVPHKLCLTFGQWSALFLELLTVPALFPKVKALMGQDEKAIWLLPHEVAFLQGIVANPRPRRGRQHALRCQQLGRKLRTIRDRIDRAASLG</sequence>
<dbReference type="KEGG" id="lrs:PX52LOC_03725"/>
<accession>A0A5C1AFK5</accession>
<dbReference type="EMBL" id="CP042425">
    <property type="protein sequence ID" value="QEL16756.1"/>
    <property type="molecule type" value="Genomic_DNA"/>
</dbReference>